<evidence type="ECO:0000256" key="1">
    <source>
        <dbReference type="SAM" id="SignalP"/>
    </source>
</evidence>
<organism evidence="2 3">
    <name type="scientific">Novosphingobium capsulatum</name>
    <dbReference type="NCBI Taxonomy" id="13688"/>
    <lineage>
        <taxon>Bacteria</taxon>
        <taxon>Pseudomonadati</taxon>
        <taxon>Pseudomonadota</taxon>
        <taxon>Alphaproteobacteria</taxon>
        <taxon>Sphingomonadales</taxon>
        <taxon>Sphingomonadaceae</taxon>
        <taxon>Novosphingobium</taxon>
    </lineage>
</organism>
<feature type="signal peptide" evidence="1">
    <location>
        <begin position="1"/>
        <end position="25"/>
    </location>
</feature>
<dbReference type="Pfam" id="PF05960">
    <property type="entry name" value="DUF885"/>
    <property type="match status" value="1"/>
</dbReference>
<comment type="caution">
    <text evidence="2">The sequence shown here is derived from an EMBL/GenBank/DDBJ whole genome shotgun (WGS) entry which is preliminary data.</text>
</comment>
<dbReference type="InterPro" id="IPR010281">
    <property type="entry name" value="DUF885"/>
</dbReference>
<dbReference type="RefSeq" id="WP_309804347.1">
    <property type="nucleotide sequence ID" value="NZ_JAVDRD010000001.1"/>
</dbReference>
<name>A0ABU1MHD0_9SPHN</name>
<dbReference type="PANTHER" id="PTHR33361:SF2">
    <property type="entry name" value="DUF885 DOMAIN-CONTAINING PROTEIN"/>
    <property type="match status" value="1"/>
</dbReference>
<reference evidence="2 3" key="1">
    <citation type="submission" date="2023-07" db="EMBL/GenBank/DDBJ databases">
        <title>Sorghum-associated microbial communities from plants grown in Nebraska, USA.</title>
        <authorList>
            <person name="Schachtman D."/>
        </authorList>
    </citation>
    <scope>NUCLEOTIDE SEQUENCE [LARGE SCALE GENOMIC DNA]</scope>
    <source>
        <strain evidence="2 3">DS1027</strain>
    </source>
</reference>
<sequence length="619" mass="66678">MIKPIHAMLAATAMVSCLAGGAALARDTSTAPAATAPASAAAAQDARLAAFLDQEFTAELALRPQLATRLGRKEGMDRLDDNSDAGMLRRLEWRRGSVSRMKAAFSRDALSPEGRINYDIWALELDRAELQYRFRRYQPPFYSYLYSVHAELPNFLINTHQVQDASDMAAYITRLRAIPAVLDTAIGQSTQSAAMGILPPRFQLERVISGSKGLITGAPFDNGPASPLLNDAETKIAKLLAAKAISPVQAAQLTEQAVDAVRALQPAYKRVIAWAQGNLDKARSGVVGVGTLPGGADWYAAALRLNTTTDLTPEQIHQTGLAEVTRINAAEDALARKAGFADAAALRADIVAKDPPRPWTDELRAARLAKSNAIVNANRALLPKVFTMLPAYGTEVVREPAFSEVAGGAAHAAFASADGKRPGRVWLHMLGEKDPDATLYTLMCHEGIPGHLMQGDIQVRQTGTPQFRKAYTYVAFSEGWALYAERLCSEMGAFPDAAADLERLDAELFRAARLVVDTGIHAKGWSEDQAVQYLIDTAHLPAQQAGSEVRRYITVPGQATGYKVGMLRIVALREKAQAALGAKFDLRGFNDLVVSAGSVPLSVLEGRVDAWIDGQRAKG</sequence>
<dbReference type="Proteomes" id="UP001184150">
    <property type="component" value="Unassembled WGS sequence"/>
</dbReference>
<dbReference type="PANTHER" id="PTHR33361">
    <property type="entry name" value="GLR0591 PROTEIN"/>
    <property type="match status" value="1"/>
</dbReference>
<evidence type="ECO:0000313" key="3">
    <source>
        <dbReference type="Proteomes" id="UP001184150"/>
    </source>
</evidence>
<accession>A0ABU1MHD0</accession>
<dbReference type="PROSITE" id="PS51257">
    <property type="entry name" value="PROKAR_LIPOPROTEIN"/>
    <property type="match status" value="1"/>
</dbReference>
<gene>
    <name evidence="2" type="ORF">J2792_000575</name>
</gene>
<evidence type="ECO:0000313" key="2">
    <source>
        <dbReference type="EMBL" id="MDR6509735.1"/>
    </source>
</evidence>
<feature type="chain" id="PRO_5045645956" evidence="1">
    <location>
        <begin position="26"/>
        <end position="619"/>
    </location>
</feature>
<dbReference type="EMBL" id="JAVDRD010000001">
    <property type="protein sequence ID" value="MDR6509735.1"/>
    <property type="molecule type" value="Genomic_DNA"/>
</dbReference>
<proteinExistence type="predicted"/>
<keyword evidence="3" id="KW-1185">Reference proteome</keyword>
<protein>
    <submittedName>
        <fullName evidence="2">Uncharacterized protein (DUF885 family)</fullName>
    </submittedName>
</protein>
<keyword evidence="1" id="KW-0732">Signal</keyword>